<organism evidence="2 3">
    <name type="scientific">Porphyra umbilicalis</name>
    <name type="common">Purple laver</name>
    <name type="synonym">Red alga</name>
    <dbReference type="NCBI Taxonomy" id="2786"/>
    <lineage>
        <taxon>Eukaryota</taxon>
        <taxon>Rhodophyta</taxon>
        <taxon>Bangiophyceae</taxon>
        <taxon>Bangiales</taxon>
        <taxon>Bangiaceae</taxon>
        <taxon>Porphyra</taxon>
    </lineage>
</organism>
<name>A0A1X6NIX1_PORUM</name>
<feature type="compositionally biased region" description="Basic and acidic residues" evidence="1">
    <location>
        <begin position="90"/>
        <end position="123"/>
    </location>
</feature>
<evidence type="ECO:0000313" key="2">
    <source>
        <dbReference type="EMBL" id="OSX68559.1"/>
    </source>
</evidence>
<feature type="region of interest" description="Disordered" evidence="1">
    <location>
        <begin position="61"/>
        <end position="123"/>
    </location>
</feature>
<reference evidence="2 3" key="1">
    <citation type="submission" date="2017-03" db="EMBL/GenBank/DDBJ databases">
        <title>WGS assembly of Porphyra umbilicalis.</title>
        <authorList>
            <person name="Brawley S.H."/>
            <person name="Blouin N.A."/>
            <person name="Ficko-Blean E."/>
            <person name="Wheeler G.L."/>
            <person name="Lohr M."/>
            <person name="Goodson H.V."/>
            <person name="Jenkins J.W."/>
            <person name="Blaby-Haas C.E."/>
            <person name="Helliwell K.E."/>
            <person name="Chan C."/>
            <person name="Marriage T."/>
            <person name="Bhattacharya D."/>
            <person name="Klein A.S."/>
            <person name="Badis Y."/>
            <person name="Brodie J."/>
            <person name="Cao Y."/>
            <person name="Collen J."/>
            <person name="Dittami S.M."/>
            <person name="Gachon C.M."/>
            <person name="Green B.R."/>
            <person name="Karpowicz S."/>
            <person name="Kim J.W."/>
            <person name="Kudahl U."/>
            <person name="Lin S."/>
            <person name="Michel G."/>
            <person name="Mittag M."/>
            <person name="Olson B.J."/>
            <person name="Pangilinan J."/>
            <person name="Peng Y."/>
            <person name="Qiu H."/>
            <person name="Shu S."/>
            <person name="Singer J.T."/>
            <person name="Smith A.G."/>
            <person name="Sprecher B.N."/>
            <person name="Wagner V."/>
            <person name="Wang W."/>
            <person name="Wang Z.-Y."/>
            <person name="Yan J."/>
            <person name="Yarish C."/>
            <person name="Zoeuner-Riek S."/>
            <person name="Zhuang Y."/>
            <person name="Zou Y."/>
            <person name="Lindquist E.A."/>
            <person name="Grimwood J."/>
            <person name="Barry K."/>
            <person name="Rokhsar D.S."/>
            <person name="Schmutz J."/>
            <person name="Stiller J.W."/>
            <person name="Grossman A.R."/>
            <person name="Prochnik S.E."/>
        </authorList>
    </citation>
    <scope>NUCLEOTIDE SEQUENCE [LARGE SCALE GENOMIC DNA]</scope>
    <source>
        <strain evidence="2">4086291</strain>
    </source>
</reference>
<dbReference type="AlphaFoldDB" id="A0A1X6NIX1"/>
<protein>
    <submittedName>
        <fullName evidence="2">Uncharacterized protein</fullName>
    </submittedName>
</protein>
<dbReference type="EMBL" id="KV920365">
    <property type="protein sequence ID" value="OSX68559.1"/>
    <property type="molecule type" value="Genomic_DNA"/>
</dbReference>
<keyword evidence="3" id="KW-1185">Reference proteome</keyword>
<gene>
    <name evidence="2" type="ORF">BU14_2581s0001</name>
</gene>
<proteinExistence type="predicted"/>
<dbReference type="Proteomes" id="UP000218209">
    <property type="component" value="Unassembled WGS sequence"/>
</dbReference>
<evidence type="ECO:0000256" key="1">
    <source>
        <dbReference type="SAM" id="MobiDB-lite"/>
    </source>
</evidence>
<evidence type="ECO:0000313" key="3">
    <source>
        <dbReference type="Proteomes" id="UP000218209"/>
    </source>
</evidence>
<accession>A0A1X6NIX1</accession>
<sequence>MDATTGPPYLRVRVVGRPDAADASKKVVAAATGRGAVAAPKSTTAAAAAAAAVTVAVARRAPQPRLPAQRRCRRPQLQGVEPILAAPTSSRRDLGEGEGEGHARRDEGRRRGVGGERGRPQPL</sequence>